<name>A0A0L8HLH7_OCTBM</name>
<dbReference type="EMBL" id="KQ417847">
    <property type="protein sequence ID" value="KOF90067.1"/>
    <property type="molecule type" value="Genomic_DNA"/>
</dbReference>
<dbReference type="AlphaFoldDB" id="A0A0L8HLH7"/>
<reference evidence="1" key="1">
    <citation type="submission" date="2015-07" db="EMBL/GenBank/DDBJ databases">
        <title>MeaNS - Measles Nucleotide Surveillance Program.</title>
        <authorList>
            <person name="Tran T."/>
            <person name="Druce J."/>
        </authorList>
    </citation>
    <scope>NUCLEOTIDE SEQUENCE</scope>
    <source>
        <strain evidence="1">UCB-OBI-ISO-001</strain>
        <tissue evidence="1">Gonad</tissue>
    </source>
</reference>
<organism evidence="1">
    <name type="scientific">Octopus bimaculoides</name>
    <name type="common">California two-spotted octopus</name>
    <dbReference type="NCBI Taxonomy" id="37653"/>
    <lineage>
        <taxon>Eukaryota</taxon>
        <taxon>Metazoa</taxon>
        <taxon>Spiralia</taxon>
        <taxon>Lophotrochozoa</taxon>
        <taxon>Mollusca</taxon>
        <taxon>Cephalopoda</taxon>
        <taxon>Coleoidea</taxon>
        <taxon>Octopodiformes</taxon>
        <taxon>Octopoda</taxon>
        <taxon>Incirrata</taxon>
        <taxon>Octopodidae</taxon>
        <taxon>Octopus</taxon>
    </lineage>
</organism>
<sequence length="49" mass="6035">MQFFQTIASYIIYLFDASDMRKCQAYLTKFEMKKIIQLEDFLWVSWKQS</sequence>
<gene>
    <name evidence="1" type="ORF">OCBIM_22011938mg</name>
</gene>
<evidence type="ECO:0000313" key="1">
    <source>
        <dbReference type="EMBL" id="KOF90067.1"/>
    </source>
</evidence>
<accession>A0A0L8HLH7</accession>
<proteinExistence type="predicted"/>
<protein>
    <submittedName>
        <fullName evidence="1">Uncharacterized protein</fullName>
    </submittedName>
</protein>